<dbReference type="InterPro" id="IPR001471">
    <property type="entry name" value="AP2/ERF_dom"/>
</dbReference>
<dbReference type="InterPro" id="IPR036955">
    <property type="entry name" value="AP2/ERF_dom_sf"/>
</dbReference>
<dbReference type="PROSITE" id="PS51032">
    <property type="entry name" value="AP2_ERF"/>
    <property type="match status" value="1"/>
</dbReference>
<keyword evidence="1" id="KW-0805">Transcription regulation</keyword>
<sequence length="164" mass="19117">MQKIYLNSDKFVLIDDEDLSLFQSYSWHIAKAKSYQYVRVSIYPNKIKQTIYLHRLIMNNDSKDKVICFLDGNSLNLQKENMILVPRSTKCHLNNKNNIGKTSIYRGVLKRNQKFIARIVVDGKRKYLGKYATEQDAVDIYDFHAIQAFGMFAQVNNINNLNVS</sequence>
<evidence type="ECO:0000256" key="3">
    <source>
        <dbReference type="ARBA" id="ARBA00023163"/>
    </source>
</evidence>
<dbReference type="InterPro" id="IPR016177">
    <property type="entry name" value="DNA-bd_dom_sf"/>
</dbReference>
<evidence type="ECO:0000256" key="2">
    <source>
        <dbReference type="ARBA" id="ARBA00023125"/>
    </source>
</evidence>
<evidence type="ECO:0000313" key="5">
    <source>
        <dbReference type="EMBL" id="CAH0997683.1"/>
    </source>
</evidence>
<dbReference type="RefSeq" id="WP_238808494.1">
    <property type="nucleotide sequence ID" value="NZ_CAKLPY010000005.1"/>
</dbReference>
<dbReference type="EMBL" id="CAKLPY010000005">
    <property type="protein sequence ID" value="CAH0997683.1"/>
    <property type="molecule type" value="Genomic_DNA"/>
</dbReference>
<keyword evidence="3" id="KW-0804">Transcription</keyword>
<dbReference type="Proteomes" id="UP000837932">
    <property type="component" value="Unassembled WGS sequence"/>
</dbReference>
<keyword evidence="6" id="KW-1185">Reference proteome</keyword>
<reference evidence="5" key="1">
    <citation type="submission" date="2021-12" db="EMBL/GenBank/DDBJ databases">
        <authorList>
            <person name="Rodrigo-Torres L."/>
            <person name="Arahal R. D."/>
            <person name="Lucena T."/>
        </authorList>
    </citation>
    <scope>NUCLEOTIDE SEQUENCE</scope>
    <source>
        <strain evidence="5">CECT 8858</strain>
    </source>
</reference>
<evidence type="ECO:0000313" key="6">
    <source>
        <dbReference type="Proteomes" id="UP000837932"/>
    </source>
</evidence>
<evidence type="ECO:0000259" key="4">
    <source>
        <dbReference type="PROSITE" id="PS51032"/>
    </source>
</evidence>
<dbReference type="Gene3D" id="3.90.75.20">
    <property type="match status" value="1"/>
</dbReference>
<evidence type="ECO:0000256" key="1">
    <source>
        <dbReference type="ARBA" id="ARBA00023015"/>
    </source>
</evidence>
<organism evidence="5 6">
    <name type="scientific">Emticicia aquatica</name>
    <dbReference type="NCBI Taxonomy" id="1681835"/>
    <lineage>
        <taxon>Bacteria</taxon>
        <taxon>Pseudomonadati</taxon>
        <taxon>Bacteroidota</taxon>
        <taxon>Cytophagia</taxon>
        <taxon>Cytophagales</taxon>
        <taxon>Leadbetterellaceae</taxon>
        <taxon>Emticicia</taxon>
    </lineage>
</organism>
<comment type="caution">
    <text evidence="5">The sequence shown here is derived from an EMBL/GenBank/DDBJ whole genome shotgun (WGS) entry which is preliminary data.</text>
</comment>
<name>A0ABN8F349_9BACT</name>
<gene>
    <name evidence="5" type="ORF">EMA8858_03817</name>
</gene>
<dbReference type="SUPFAM" id="SSF54171">
    <property type="entry name" value="DNA-binding domain"/>
    <property type="match status" value="1"/>
</dbReference>
<dbReference type="SUPFAM" id="SSF54060">
    <property type="entry name" value="His-Me finger endonucleases"/>
    <property type="match status" value="1"/>
</dbReference>
<dbReference type="InterPro" id="IPR044925">
    <property type="entry name" value="His-Me_finger_sf"/>
</dbReference>
<dbReference type="Gene3D" id="3.30.730.10">
    <property type="entry name" value="AP2/ERF domain"/>
    <property type="match status" value="1"/>
</dbReference>
<keyword evidence="2" id="KW-0238">DNA-binding</keyword>
<feature type="domain" description="AP2/ERF" evidence="4">
    <location>
        <begin position="104"/>
        <end position="164"/>
    </location>
</feature>
<accession>A0ABN8F349</accession>
<proteinExistence type="predicted"/>
<protein>
    <recommendedName>
        <fullName evidence="4">AP2/ERF domain-containing protein</fullName>
    </recommendedName>
</protein>